<dbReference type="PROSITE" id="PS51677">
    <property type="entry name" value="NODB"/>
    <property type="match status" value="1"/>
</dbReference>
<dbReference type="GO" id="GO:0016810">
    <property type="term" value="F:hydrolase activity, acting on carbon-nitrogen (but not peptide) bonds"/>
    <property type="evidence" value="ECO:0007669"/>
    <property type="project" value="InterPro"/>
</dbReference>
<protein>
    <submittedName>
        <fullName evidence="4">Polysaccharide deacetylase family protein</fullName>
    </submittedName>
</protein>
<dbReference type="CDD" id="cd10918">
    <property type="entry name" value="CE4_NodB_like_5s_6s"/>
    <property type="match status" value="1"/>
</dbReference>
<comment type="caution">
    <text evidence="4">The sequence shown here is derived from an EMBL/GenBank/DDBJ whole genome shotgun (WGS) entry which is preliminary data.</text>
</comment>
<comment type="subcellular location">
    <subcellularLocation>
        <location evidence="1">Secreted</location>
    </subcellularLocation>
</comment>
<dbReference type="Proteomes" id="UP000886381">
    <property type="component" value="Unassembled WGS sequence"/>
</dbReference>
<dbReference type="Pfam" id="PF01522">
    <property type="entry name" value="Polysacc_deac_1"/>
    <property type="match status" value="1"/>
</dbReference>
<feature type="domain" description="NodB homology" evidence="3">
    <location>
        <begin position="57"/>
        <end position="255"/>
    </location>
</feature>
<proteinExistence type="predicted"/>
<dbReference type="Gene3D" id="3.20.20.370">
    <property type="entry name" value="Glycoside hydrolase/deacetylase"/>
    <property type="match status" value="1"/>
</dbReference>
<accession>A0A7V0LTL3</accession>
<dbReference type="InterPro" id="IPR051398">
    <property type="entry name" value="Polysacch_Deacetylase"/>
</dbReference>
<dbReference type="GO" id="GO:0005975">
    <property type="term" value="P:carbohydrate metabolic process"/>
    <property type="evidence" value="ECO:0007669"/>
    <property type="project" value="InterPro"/>
</dbReference>
<gene>
    <name evidence="4" type="ORF">ENH14_00915</name>
</gene>
<dbReference type="PANTHER" id="PTHR34216">
    <property type="match status" value="1"/>
</dbReference>
<evidence type="ECO:0000256" key="1">
    <source>
        <dbReference type="ARBA" id="ARBA00004613"/>
    </source>
</evidence>
<dbReference type="PANTHER" id="PTHR34216:SF3">
    <property type="entry name" value="POLY-BETA-1,6-N-ACETYL-D-GLUCOSAMINE N-DEACETYLASE"/>
    <property type="match status" value="1"/>
</dbReference>
<organism evidence="4">
    <name type="scientific">candidate division WOR-3 bacterium</name>
    <dbReference type="NCBI Taxonomy" id="2052148"/>
    <lineage>
        <taxon>Bacteria</taxon>
        <taxon>Bacteria division WOR-3</taxon>
    </lineage>
</organism>
<dbReference type="InterPro" id="IPR011330">
    <property type="entry name" value="Glyco_hydro/deAcase_b/a-brl"/>
</dbReference>
<dbReference type="InterPro" id="IPR002509">
    <property type="entry name" value="NODB_dom"/>
</dbReference>
<evidence type="ECO:0000259" key="3">
    <source>
        <dbReference type="PROSITE" id="PS51677"/>
    </source>
</evidence>
<dbReference type="AlphaFoldDB" id="A0A7V0LTL3"/>
<dbReference type="EMBL" id="DRDR01000043">
    <property type="protein sequence ID" value="HDL59997.1"/>
    <property type="molecule type" value="Genomic_DNA"/>
</dbReference>
<name>A0A7V0LTL3_UNCW3</name>
<sequence>MIYLLQYHQITPHGNCSGTFVTPRIFESHIKELCKMGIKTLTRENYMHILLHPPNENFVLITFDDGYENVYKYAFPILEKYGLKAAVFPITAYIGRVNLWEVPFLGRHAHLSRSQIVELHRAGWIIGSHTVTHPDLRKLDEQKLKVELGVSKKSLEDIIGDEIQALSYPYGLYNAKVKKAVRDAGYNIAFKSAGKLKFPLDFLEVPRRSVYISDFFIRTKLNPTYERYYLLFERVANYFARLSPAYLTIFSKSAM</sequence>
<reference evidence="4" key="1">
    <citation type="journal article" date="2020" name="mSystems">
        <title>Genome- and Community-Level Interaction Insights into Carbon Utilization and Element Cycling Functions of Hydrothermarchaeota in Hydrothermal Sediment.</title>
        <authorList>
            <person name="Zhou Z."/>
            <person name="Liu Y."/>
            <person name="Xu W."/>
            <person name="Pan J."/>
            <person name="Luo Z.H."/>
            <person name="Li M."/>
        </authorList>
    </citation>
    <scope>NUCLEOTIDE SEQUENCE [LARGE SCALE GENOMIC DNA]</scope>
    <source>
        <strain evidence="4">HyVt-28</strain>
    </source>
</reference>
<evidence type="ECO:0000256" key="2">
    <source>
        <dbReference type="ARBA" id="ARBA00022729"/>
    </source>
</evidence>
<keyword evidence="2" id="KW-0732">Signal</keyword>
<dbReference type="SUPFAM" id="SSF88713">
    <property type="entry name" value="Glycoside hydrolase/deacetylase"/>
    <property type="match status" value="1"/>
</dbReference>
<dbReference type="GO" id="GO:0005576">
    <property type="term" value="C:extracellular region"/>
    <property type="evidence" value="ECO:0007669"/>
    <property type="project" value="UniProtKB-SubCell"/>
</dbReference>
<evidence type="ECO:0000313" key="4">
    <source>
        <dbReference type="EMBL" id="HDL59997.1"/>
    </source>
</evidence>